<reference evidence="3" key="1">
    <citation type="submission" date="2010-05" db="EMBL/GenBank/DDBJ databases">
        <title>The draft genome of Desulfonatronospira thiodismutans ASO3-1.</title>
        <authorList>
            <consortium name="US DOE Joint Genome Institute (JGI-PGF)"/>
            <person name="Lucas S."/>
            <person name="Copeland A."/>
            <person name="Lapidus A."/>
            <person name="Cheng J.-F."/>
            <person name="Bruce D."/>
            <person name="Goodwin L."/>
            <person name="Pitluck S."/>
            <person name="Chertkov O."/>
            <person name="Brettin T."/>
            <person name="Detter J.C."/>
            <person name="Han C."/>
            <person name="Land M.L."/>
            <person name="Hauser L."/>
            <person name="Kyrpides N."/>
            <person name="Mikhailova N."/>
            <person name="Muyzer G."/>
            <person name="Woyke T."/>
        </authorList>
    </citation>
    <scope>NUCLEOTIDE SEQUENCE [LARGE SCALE GENOMIC DNA]</scope>
    <source>
        <strain evidence="3">ASO3-1</strain>
    </source>
</reference>
<evidence type="ECO:0000256" key="1">
    <source>
        <dbReference type="PROSITE-ProRule" id="PRU00169"/>
    </source>
</evidence>
<dbReference type="AlphaFoldDB" id="D6SLU2"/>
<proteinExistence type="predicted"/>
<dbReference type="InterPro" id="IPR043128">
    <property type="entry name" value="Rev_trsase/Diguanyl_cyclase"/>
</dbReference>
<evidence type="ECO:0000259" key="2">
    <source>
        <dbReference type="PROSITE" id="PS50110"/>
    </source>
</evidence>
<dbReference type="EMBL" id="ACJN02000001">
    <property type="protein sequence ID" value="EFI35653.1"/>
    <property type="molecule type" value="Genomic_DNA"/>
</dbReference>
<gene>
    <name evidence="3" type="ORF">Dthio_PD3082</name>
</gene>
<dbReference type="SUPFAM" id="SSF55073">
    <property type="entry name" value="Nucleotide cyclase"/>
    <property type="match status" value="1"/>
</dbReference>
<evidence type="ECO:0000313" key="3">
    <source>
        <dbReference type="EMBL" id="EFI35653.1"/>
    </source>
</evidence>
<dbReference type="Gene3D" id="3.40.50.2300">
    <property type="match status" value="1"/>
</dbReference>
<comment type="caution">
    <text evidence="1">Lacks conserved residue(s) required for the propagation of feature annotation.</text>
</comment>
<feature type="domain" description="Response regulatory" evidence="2">
    <location>
        <begin position="8"/>
        <end position="126"/>
    </location>
</feature>
<dbReference type="InterPro" id="IPR000160">
    <property type="entry name" value="GGDEF_dom"/>
</dbReference>
<keyword evidence="4" id="KW-1185">Reference proteome</keyword>
<dbReference type="InterPro" id="IPR001789">
    <property type="entry name" value="Sig_transdc_resp-reg_receiver"/>
</dbReference>
<accession>D6SLU2</accession>
<protein>
    <submittedName>
        <fullName evidence="3">Response regulator receiver modulated diguanylate cyclase</fullName>
    </submittedName>
</protein>
<dbReference type="RefSeq" id="WP_008868782.1">
    <property type="nucleotide sequence ID" value="NZ_ACJN02000001.1"/>
</dbReference>
<dbReference type="Gene3D" id="3.30.70.270">
    <property type="match status" value="1"/>
</dbReference>
<comment type="caution">
    <text evidence="3">The sequence shown here is derived from an EMBL/GenBank/DDBJ whole genome shotgun (WGS) entry which is preliminary data.</text>
</comment>
<name>D6SLU2_9BACT</name>
<dbReference type="GO" id="GO:0000160">
    <property type="term" value="P:phosphorelay signal transduction system"/>
    <property type="evidence" value="ECO:0007669"/>
    <property type="project" value="InterPro"/>
</dbReference>
<evidence type="ECO:0000313" key="4">
    <source>
        <dbReference type="Proteomes" id="UP000005496"/>
    </source>
</evidence>
<dbReference type="InterPro" id="IPR029787">
    <property type="entry name" value="Nucleotide_cyclase"/>
</dbReference>
<dbReference type="SMART" id="SM00267">
    <property type="entry name" value="GGDEF"/>
    <property type="match status" value="1"/>
</dbReference>
<dbReference type="PROSITE" id="PS50110">
    <property type="entry name" value="RESPONSE_REGULATORY"/>
    <property type="match status" value="1"/>
</dbReference>
<sequence length="328" mass="37463">MASYTEENIMVLEPDRDRALEIAEDLNLWGLKPCIYASHFRALGRMEEKRFPLVLASMEYTGIDGLEFCRILRKRQQLGQLDFAYIILMGENQHRTRICASFDGADDFIIYPFLRCELKWRVLSGLSRYRHHEKLQTSSMYDPATLALNEKGLKKALYQEVNRMGRKKGFLSAAVLDFKNREWMEVSLGTGLCTQVKEEVFRFLKEKLRNYDQLVRTDQDRICIISGENDIDGITGMLKRISAFIAEMEVNEPGTRDFDFSLAGSFLSVSVHSTYADITACAEHVHDWIRSRDSFSDAVTGYSGTLDENGIHVDGEPVRMHPGSGAED</sequence>
<dbReference type="Pfam" id="PF00990">
    <property type="entry name" value="GGDEF"/>
    <property type="match status" value="1"/>
</dbReference>
<dbReference type="SUPFAM" id="SSF52172">
    <property type="entry name" value="CheY-like"/>
    <property type="match status" value="1"/>
</dbReference>
<dbReference type="Proteomes" id="UP000005496">
    <property type="component" value="Unassembled WGS sequence"/>
</dbReference>
<dbReference type="OrthoDB" id="5469577at2"/>
<dbReference type="eggNOG" id="COG3706">
    <property type="taxonomic scope" value="Bacteria"/>
</dbReference>
<dbReference type="InterPro" id="IPR011006">
    <property type="entry name" value="CheY-like_superfamily"/>
</dbReference>
<organism evidence="3 4">
    <name type="scientific">Desulfonatronospira thiodismutans ASO3-1</name>
    <dbReference type="NCBI Taxonomy" id="555779"/>
    <lineage>
        <taxon>Bacteria</taxon>
        <taxon>Pseudomonadati</taxon>
        <taxon>Thermodesulfobacteriota</taxon>
        <taxon>Desulfovibrionia</taxon>
        <taxon>Desulfovibrionales</taxon>
        <taxon>Desulfonatronovibrionaceae</taxon>
        <taxon>Desulfonatronospira</taxon>
    </lineage>
</organism>